<evidence type="ECO:0000313" key="1">
    <source>
        <dbReference type="EMBL" id="KAF2896192.1"/>
    </source>
</evidence>
<organism evidence="1 2">
    <name type="scientific">Ignelater luminosus</name>
    <name type="common">Cucubano</name>
    <name type="synonym">Pyrophorus luminosus</name>
    <dbReference type="NCBI Taxonomy" id="2038154"/>
    <lineage>
        <taxon>Eukaryota</taxon>
        <taxon>Metazoa</taxon>
        <taxon>Ecdysozoa</taxon>
        <taxon>Arthropoda</taxon>
        <taxon>Hexapoda</taxon>
        <taxon>Insecta</taxon>
        <taxon>Pterygota</taxon>
        <taxon>Neoptera</taxon>
        <taxon>Endopterygota</taxon>
        <taxon>Coleoptera</taxon>
        <taxon>Polyphaga</taxon>
        <taxon>Elateriformia</taxon>
        <taxon>Elateroidea</taxon>
        <taxon>Elateridae</taxon>
        <taxon>Agrypninae</taxon>
        <taxon>Pyrophorini</taxon>
        <taxon>Ignelater</taxon>
    </lineage>
</organism>
<name>A0A8K0D383_IGNLU</name>
<sequence>TVADGVDAPKEVHKGTFWNCPKEGHRARQRPIEAVQGVFEKKQCAPSTSVGLKSRKELNRIRPIVVKITALF</sequence>
<keyword evidence="2" id="KW-1185">Reference proteome</keyword>
<gene>
    <name evidence="1" type="ORF">ILUMI_09983</name>
</gene>
<dbReference type="EMBL" id="VTPC01005303">
    <property type="protein sequence ID" value="KAF2896192.1"/>
    <property type="molecule type" value="Genomic_DNA"/>
</dbReference>
<evidence type="ECO:0000313" key="2">
    <source>
        <dbReference type="Proteomes" id="UP000801492"/>
    </source>
</evidence>
<comment type="caution">
    <text evidence="1">The sequence shown here is derived from an EMBL/GenBank/DDBJ whole genome shotgun (WGS) entry which is preliminary data.</text>
</comment>
<reference evidence="1" key="1">
    <citation type="submission" date="2019-08" db="EMBL/GenBank/DDBJ databases">
        <title>The genome of the North American firefly Photinus pyralis.</title>
        <authorList>
            <consortium name="Photinus pyralis genome working group"/>
            <person name="Fallon T.R."/>
            <person name="Sander Lower S.E."/>
            <person name="Weng J.-K."/>
        </authorList>
    </citation>
    <scope>NUCLEOTIDE SEQUENCE</scope>
    <source>
        <strain evidence="1">TRF0915ILg1</strain>
        <tissue evidence="1">Whole body</tissue>
    </source>
</reference>
<dbReference type="Proteomes" id="UP000801492">
    <property type="component" value="Unassembled WGS sequence"/>
</dbReference>
<dbReference type="AlphaFoldDB" id="A0A8K0D383"/>
<accession>A0A8K0D383</accession>
<proteinExistence type="predicted"/>
<protein>
    <submittedName>
        <fullName evidence="1">Uncharacterized protein</fullName>
    </submittedName>
</protein>
<feature type="non-terminal residue" evidence="1">
    <location>
        <position position="1"/>
    </location>
</feature>